<protein>
    <submittedName>
        <fullName evidence="6">LysR family transcriptional regulator</fullName>
    </submittedName>
</protein>
<dbReference type="InterPro" id="IPR000847">
    <property type="entry name" value="LysR_HTH_N"/>
</dbReference>
<keyword evidence="2" id="KW-0805">Transcription regulation</keyword>
<keyword evidence="4" id="KW-0804">Transcription</keyword>
<dbReference type="Proteomes" id="UP000290253">
    <property type="component" value="Unassembled WGS sequence"/>
</dbReference>
<keyword evidence="3" id="KW-0238">DNA-binding</keyword>
<dbReference type="GO" id="GO:0003700">
    <property type="term" value="F:DNA-binding transcription factor activity"/>
    <property type="evidence" value="ECO:0007669"/>
    <property type="project" value="InterPro"/>
</dbReference>
<dbReference type="GO" id="GO:0003677">
    <property type="term" value="F:DNA binding"/>
    <property type="evidence" value="ECO:0007669"/>
    <property type="project" value="UniProtKB-KW"/>
</dbReference>
<evidence type="ECO:0000313" key="7">
    <source>
        <dbReference type="Proteomes" id="UP000290253"/>
    </source>
</evidence>
<evidence type="ECO:0000259" key="5">
    <source>
        <dbReference type="PROSITE" id="PS50931"/>
    </source>
</evidence>
<organism evidence="6 7">
    <name type="scientific">Silvibacterium dinghuense</name>
    <dbReference type="NCBI Taxonomy" id="1560006"/>
    <lineage>
        <taxon>Bacteria</taxon>
        <taxon>Pseudomonadati</taxon>
        <taxon>Acidobacteriota</taxon>
        <taxon>Terriglobia</taxon>
        <taxon>Terriglobales</taxon>
        <taxon>Acidobacteriaceae</taxon>
        <taxon>Silvibacterium</taxon>
    </lineage>
</organism>
<name>A0A4Q1SJ88_9BACT</name>
<dbReference type="PANTHER" id="PTHR30346">
    <property type="entry name" value="TRANSCRIPTIONAL DUAL REGULATOR HCAR-RELATED"/>
    <property type="match status" value="1"/>
</dbReference>
<dbReference type="InterPro" id="IPR005119">
    <property type="entry name" value="LysR_subst-bd"/>
</dbReference>
<feature type="domain" description="HTH lysR-type" evidence="5">
    <location>
        <begin position="5"/>
        <end position="62"/>
    </location>
</feature>
<accession>A0A4Q1SJ88</accession>
<evidence type="ECO:0000313" key="6">
    <source>
        <dbReference type="EMBL" id="RXS97493.1"/>
    </source>
</evidence>
<comment type="similarity">
    <text evidence="1">Belongs to the LysR transcriptional regulatory family.</text>
</comment>
<proteinExistence type="inferred from homology"/>
<dbReference type="SUPFAM" id="SSF46785">
    <property type="entry name" value="Winged helix' DNA-binding domain"/>
    <property type="match status" value="1"/>
</dbReference>
<evidence type="ECO:0000256" key="3">
    <source>
        <dbReference type="ARBA" id="ARBA00023125"/>
    </source>
</evidence>
<dbReference type="OrthoDB" id="9803735at2"/>
<comment type="caution">
    <text evidence="6">The sequence shown here is derived from an EMBL/GenBank/DDBJ whole genome shotgun (WGS) entry which is preliminary data.</text>
</comment>
<evidence type="ECO:0000256" key="4">
    <source>
        <dbReference type="ARBA" id="ARBA00023163"/>
    </source>
</evidence>
<dbReference type="Gene3D" id="1.10.10.10">
    <property type="entry name" value="Winged helix-like DNA-binding domain superfamily/Winged helix DNA-binding domain"/>
    <property type="match status" value="1"/>
</dbReference>
<dbReference type="Gene3D" id="3.40.190.10">
    <property type="entry name" value="Periplasmic binding protein-like II"/>
    <property type="match status" value="2"/>
</dbReference>
<dbReference type="InterPro" id="IPR036388">
    <property type="entry name" value="WH-like_DNA-bd_sf"/>
</dbReference>
<keyword evidence="7" id="KW-1185">Reference proteome</keyword>
<dbReference type="SUPFAM" id="SSF53850">
    <property type="entry name" value="Periplasmic binding protein-like II"/>
    <property type="match status" value="1"/>
</dbReference>
<dbReference type="PROSITE" id="PS50931">
    <property type="entry name" value="HTH_LYSR"/>
    <property type="match status" value="1"/>
</dbReference>
<dbReference type="AlphaFoldDB" id="A0A4Q1SJ88"/>
<evidence type="ECO:0000256" key="1">
    <source>
        <dbReference type="ARBA" id="ARBA00009437"/>
    </source>
</evidence>
<dbReference type="CDD" id="cd08414">
    <property type="entry name" value="PBP2_LTTR_aromatics_like"/>
    <property type="match status" value="1"/>
</dbReference>
<dbReference type="PANTHER" id="PTHR30346:SF28">
    <property type="entry name" value="HTH-TYPE TRANSCRIPTIONAL REGULATOR CYNR"/>
    <property type="match status" value="1"/>
</dbReference>
<sequence length="304" mass="34589">MFPHVSTEALMYAVVLSEEGNLGRTAERLHTSHSNVSRKLKTLQSTWGVELFRRNPTGFEPTHEGRLAIRQFRRSIEHMQRGFDQAVYLSVKNQRPLLIGHSLYIHGRMLPYLERQRIPGSGFSRIELRADTTVHLMKQVLHGLLHVGFGVAPVQDRDLWVAPLLQEPFGICIPADHPYKDKVRLSLHDLANETIYWMPRSVHPGFYRQVTEYLYGVGIQPHNLHEARAIIQGIDLAASRLGVALVPESAARFQHPGVLFKPITDKLIQIETVVFARRDQMHNAVSDFVQAAIAELSPRKARLQ</sequence>
<reference evidence="6 7" key="1">
    <citation type="journal article" date="2016" name="Int. J. Syst. Evol. Microbiol.">
        <title>Acidipila dinghuensis sp. nov., an acidobacterium isolated from forest soil.</title>
        <authorList>
            <person name="Jiang Y.W."/>
            <person name="Wang J."/>
            <person name="Chen M.H."/>
            <person name="Lv Y.Y."/>
            <person name="Qiu L.H."/>
        </authorList>
    </citation>
    <scope>NUCLEOTIDE SEQUENCE [LARGE SCALE GENOMIC DNA]</scope>
    <source>
        <strain evidence="6 7">DHOF10</strain>
    </source>
</reference>
<dbReference type="GO" id="GO:0032993">
    <property type="term" value="C:protein-DNA complex"/>
    <property type="evidence" value="ECO:0007669"/>
    <property type="project" value="TreeGrafter"/>
</dbReference>
<dbReference type="InterPro" id="IPR036390">
    <property type="entry name" value="WH_DNA-bd_sf"/>
</dbReference>
<gene>
    <name evidence="6" type="ORF">ESZ00_06265</name>
</gene>
<dbReference type="Pfam" id="PF00126">
    <property type="entry name" value="HTH_1"/>
    <property type="match status" value="1"/>
</dbReference>
<dbReference type="Pfam" id="PF03466">
    <property type="entry name" value="LysR_substrate"/>
    <property type="match status" value="1"/>
</dbReference>
<dbReference type="EMBL" id="SDMK01000001">
    <property type="protein sequence ID" value="RXS97493.1"/>
    <property type="molecule type" value="Genomic_DNA"/>
</dbReference>
<evidence type="ECO:0000256" key="2">
    <source>
        <dbReference type="ARBA" id="ARBA00023015"/>
    </source>
</evidence>